<feature type="region of interest" description="Disordered" evidence="1">
    <location>
        <begin position="1"/>
        <end position="22"/>
    </location>
</feature>
<organism evidence="2">
    <name type="scientific">Streptomyces haneummycinicus</name>
    <dbReference type="NCBI Taxonomy" id="3074435"/>
    <lineage>
        <taxon>Bacteria</taxon>
        <taxon>Bacillati</taxon>
        <taxon>Actinomycetota</taxon>
        <taxon>Actinomycetes</taxon>
        <taxon>Kitasatosporales</taxon>
        <taxon>Streptomycetaceae</taxon>
        <taxon>Streptomyces</taxon>
    </lineage>
</organism>
<name>A0AAT9HXF7_9ACTN</name>
<proteinExistence type="predicted"/>
<sequence length="86" mass="8961">MVMPSMPVSSPPGRKTPNVNIEPAAHPSGAICSVKPRACSGRYGEGIVVQRWMSGSWQIAYTASVSCGPTVRSSRRSVVSVTGSIG</sequence>
<evidence type="ECO:0000313" key="2">
    <source>
        <dbReference type="EMBL" id="BFO22072.1"/>
    </source>
</evidence>
<dbReference type="AlphaFoldDB" id="A0AAT9HXF7"/>
<evidence type="ECO:0000256" key="1">
    <source>
        <dbReference type="SAM" id="MobiDB-lite"/>
    </source>
</evidence>
<accession>A0AAT9HXF7</accession>
<dbReference type="EMBL" id="AP035768">
    <property type="protein sequence ID" value="BFO22072.1"/>
    <property type="molecule type" value="Genomic_DNA"/>
</dbReference>
<reference evidence="2" key="2">
    <citation type="submission" date="2024-07" db="EMBL/GenBank/DDBJ databases">
        <title>Streptomyces haneummycinica sp. nov., a new antibiotic-producing actinobacterium isolated from marine sediment.</title>
        <authorList>
            <person name="Uemura M."/>
            <person name="Hamada M."/>
            <person name="Hirano S."/>
            <person name="Kobayashi K."/>
            <person name="Ohshiro T."/>
            <person name="Kobayashi T."/>
            <person name="Terahara T."/>
        </authorList>
    </citation>
    <scope>NUCLEOTIDE SEQUENCE</scope>
    <source>
        <strain evidence="2">KM77-8</strain>
    </source>
</reference>
<reference evidence="2" key="1">
    <citation type="submission" date="2024-06" db="EMBL/GenBank/DDBJ databases">
        <authorList>
            <consortium name="consrtm"/>
            <person name="Uemura M."/>
            <person name="Terahara T."/>
        </authorList>
    </citation>
    <scope>NUCLEOTIDE SEQUENCE</scope>
    <source>
        <strain evidence="2">KM77-8</strain>
    </source>
</reference>
<protein>
    <submittedName>
        <fullName evidence="2">Uncharacterized protein</fullName>
    </submittedName>
</protein>
<feature type="compositionally biased region" description="Low complexity" evidence="1">
    <location>
        <begin position="1"/>
        <end position="12"/>
    </location>
</feature>
<gene>
    <name evidence="2" type="ORF">SHKM778_84600</name>
</gene>